<proteinExistence type="predicted"/>
<evidence type="ECO:0000313" key="3">
    <source>
        <dbReference type="Proteomes" id="UP000279259"/>
    </source>
</evidence>
<dbReference type="STRING" id="1890683.A0A427YUI0"/>
<dbReference type="PANTHER" id="PTHR24030">
    <property type="entry name" value="PROTEIN CMSS1"/>
    <property type="match status" value="1"/>
</dbReference>
<accession>A0A427YUI0</accession>
<feature type="compositionally biased region" description="Basic residues" evidence="1">
    <location>
        <begin position="99"/>
        <end position="114"/>
    </location>
</feature>
<dbReference type="Pfam" id="PF14617">
    <property type="entry name" value="CMS1"/>
    <property type="match status" value="1"/>
</dbReference>
<dbReference type="GO" id="GO:0030686">
    <property type="term" value="C:90S preribosome"/>
    <property type="evidence" value="ECO:0007669"/>
    <property type="project" value="TreeGrafter"/>
</dbReference>
<comment type="caution">
    <text evidence="2">The sequence shown here is derived from an EMBL/GenBank/DDBJ whole genome shotgun (WGS) entry which is preliminary data.</text>
</comment>
<gene>
    <name evidence="2" type="ORF">EHS25_004609</name>
</gene>
<feature type="region of interest" description="Disordered" evidence="1">
    <location>
        <begin position="1"/>
        <end position="128"/>
    </location>
</feature>
<dbReference type="GO" id="GO:0005634">
    <property type="term" value="C:nucleus"/>
    <property type="evidence" value="ECO:0007669"/>
    <property type="project" value="TreeGrafter"/>
</dbReference>
<dbReference type="AlphaFoldDB" id="A0A427YUI0"/>
<evidence type="ECO:0000313" key="2">
    <source>
        <dbReference type="EMBL" id="RSH94803.1"/>
    </source>
</evidence>
<name>A0A427YUI0_9TREE</name>
<feature type="region of interest" description="Disordered" evidence="1">
    <location>
        <begin position="155"/>
        <end position="175"/>
    </location>
</feature>
<feature type="compositionally biased region" description="Acidic residues" evidence="1">
    <location>
        <begin position="15"/>
        <end position="62"/>
    </location>
</feature>
<dbReference type="PANTHER" id="PTHR24030:SF0">
    <property type="entry name" value="PROTEIN CMSS1"/>
    <property type="match status" value="1"/>
</dbReference>
<evidence type="ECO:0008006" key="4">
    <source>
        <dbReference type="Google" id="ProtNLM"/>
    </source>
</evidence>
<reference evidence="2 3" key="1">
    <citation type="submission" date="2018-11" db="EMBL/GenBank/DDBJ databases">
        <title>Genome sequence of Saitozyma podzolica DSM 27192.</title>
        <authorList>
            <person name="Aliyu H."/>
            <person name="Gorte O."/>
            <person name="Ochsenreither K."/>
        </authorList>
    </citation>
    <scope>NUCLEOTIDE SEQUENCE [LARGE SCALE GENOMIC DNA]</scope>
    <source>
        <strain evidence="2 3">DSM 27192</strain>
    </source>
</reference>
<dbReference type="Proteomes" id="UP000279259">
    <property type="component" value="Unassembled WGS sequence"/>
</dbReference>
<dbReference type="InterPro" id="IPR032704">
    <property type="entry name" value="Cms1"/>
</dbReference>
<protein>
    <recommendedName>
        <fullName evidence="4">Protein CMS1</fullName>
    </recommendedName>
</protein>
<organism evidence="2 3">
    <name type="scientific">Saitozyma podzolica</name>
    <dbReference type="NCBI Taxonomy" id="1890683"/>
    <lineage>
        <taxon>Eukaryota</taxon>
        <taxon>Fungi</taxon>
        <taxon>Dikarya</taxon>
        <taxon>Basidiomycota</taxon>
        <taxon>Agaricomycotina</taxon>
        <taxon>Tremellomycetes</taxon>
        <taxon>Tremellales</taxon>
        <taxon>Trimorphomycetaceae</taxon>
        <taxon>Saitozyma</taxon>
    </lineage>
</organism>
<evidence type="ECO:0000256" key="1">
    <source>
        <dbReference type="SAM" id="MobiDB-lite"/>
    </source>
</evidence>
<feature type="compositionally biased region" description="Acidic residues" evidence="1">
    <location>
        <begin position="79"/>
        <end position="92"/>
    </location>
</feature>
<dbReference type="OrthoDB" id="1929311at2759"/>
<dbReference type="EMBL" id="RSCD01000002">
    <property type="protein sequence ID" value="RSH94803.1"/>
    <property type="molecule type" value="Genomic_DNA"/>
</dbReference>
<sequence length="322" mass="34864">MAQETLSKAPKTGGDDLDDGLELDPELLASEAEDDGEVDVDEDDGEEGVYEGDDLSGDEDGEREQAKAAGVGTKRKAEADDERELEDTEHVDEEARMADKKRRKKEKEKARKAKPTAPSTTPTHLTPSDLSSLLLASIRESFPSATPMEISDLLPSESSLLPPADFPAGDEPEGSFAPVQRRIEAILQTGPKLKVAAPRVIVLALSGLRCADVVRGVRDVKGNGQVAKLFAKHMKYPEQVKFLANNKVSIAVGTPARVGRLLSEDAITVNKDTVFLLDIGHRDSKTRTLLTLPEIRDELWKSVFSGTARERLLSGGARIGAF</sequence>
<keyword evidence="3" id="KW-1185">Reference proteome</keyword>